<dbReference type="SUPFAM" id="SSF51905">
    <property type="entry name" value="FAD/NAD(P)-binding domain"/>
    <property type="match status" value="1"/>
</dbReference>
<feature type="compositionally biased region" description="Low complexity" evidence="20">
    <location>
        <begin position="583"/>
        <end position="613"/>
    </location>
</feature>
<accession>A0A8J3FH06</accession>
<dbReference type="SUPFAM" id="SSF56425">
    <property type="entry name" value="Succinate dehydrogenase/fumarate reductase flavoprotein, catalytic domain"/>
    <property type="match status" value="1"/>
</dbReference>
<evidence type="ECO:0000259" key="23">
    <source>
        <dbReference type="Pfam" id="PF02749"/>
    </source>
</evidence>
<dbReference type="FunFam" id="3.20.20.70:FF:000030">
    <property type="entry name" value="Nicotinate-nucleotide pyrophosphorylase, carboxylating"/>
    <property type="match status" value="1"/>
</dbReference>
<keyword evidence="9 19" id="KW-0285">Flavoprotein</keyword>
<dbReference type="Pfam" id="PF02749">
    <property type="entry name" value="QRPTase_N"/>
    <property type="match status" value="1"/>
</dbReference>
<keyword evidence="10 19" id="KW-0662">Pyridine nucleotide biosynthesis</keyword>
<dbReference type="InterPro" id="IPR003953">
    <property type="entry name" value="FAD-dep_OxRdtase_2_FAD-bd"/>
</dbReference>
<dbReference type="Gene3D" id="3.20.20.70">
    <property type="entry name" value="Aldolase class I"/>
    <property type="match status" value="1"/>
</dbReference>
<evidence type="ECO:0000256" key="13">
    <source>
        <dbReference type="ARBA" id="ARBA00022827"/>
    </source>
</evidence>
<dbReference type="InterPro" id="IPR027477">
    <property type="entry name" value="Succ_DH/fumarate_Rdtase_cat_sf"/>
</dbReference>
<feature type="domain" description="Quinolinate phosphoribosyl transferase N-terminal" evidence="23">
    <location>
        <begin position="650"/>
        <end position="735"/>
    </location>
</feature>
<comment type="similarity">
    <text evidence="5 19">Belongs to the FAD-dependent oxidoreductase 2 family. NadB subfamily.</text>
</comment>
<evidence type="ECO:0000256" key="4">
    <source>
        <dbReference type="ARBA" id="ARBA00004950"/>
    </source>
</evidence>
<dbReference type="InterPro" id="IPR036188">
    <property type="entry name" value="FAD/NAD-bd_sf"/>
</dbReference>
<dbReference type="InterPro" id="IPR004393">
    <property type="entry name" value="NadC"/>
</dbReference>
<evidence type="ECO:0000259" key="21">
    <source>
        <dbReference type="Pfam" id="PF00890"/>
    </source>
</evidence>
<dbReference type="InterPro" id="IPR037128">
    <property type="entry name" value="Quinolinate_PRibosylTase_N_sf"/>
</dbReference>
<feature type="domain" description="Fumarate reductase/succinate dehydrogenase flavoprotein-like C-terminal" evidence="24">
    <location>
        <begin position="478"/>
        <end position="577"/>
    </location>
</feature>
<dbReference type="FunFam" id="3.90.1170.20:FF:000001">
    <property type="entry name" value="Nicotinate-nucleotide diphosphorylase (Carboxylating)"/>
    <property type="match status" value="1"/>
</dbReference>
<dbReference type="GO" id="GO:0008734">
    <property type="term" value="F:L-aspartate oxidase activity"/>
    <property type="evidence" value="ECO:0007669"/>
    <property type="project" value="UniProtKB-UniRule"/>
</dbReference>
<dbReference type="NCBIfam" id="NF005867">
    <property type="entry name" value="PRK07804.1"/>
    <property type="match status" value="1"/>
</dbReference>
<proteinExistence type="inferred from homology"/>
<evidence type="ECO:0000256" key="20">
    <source>
        <dbReference type="SAM" id="MobiDB-lite"/>
    </source>
</evidence>
<comment type="function">
    <text evidence="2">Involved in the catabolism of quinolinic acid (QA).</text>
</comment>
<evidence type="ECO:0000256" key="15">
    <source>
        <dbReference type="ARBA" id="ARBA00029426"/>
    </source>
</evidence>
<evidence type="ECO:0000256" key="10">
    <source>
        <dbReference type="ARBA" id="ARBA00022642"/>
    </source>
</evidence>
<evidence type="ECO:0000256" key="5">
    <source>
        <dbReference type="ARBA" id="ARBA00008562"/>
    </source>
</evidence>
<evidence type="ECO:0000259" key="22">
    <source>
        <dbReference type="Pfam" id="PF01729"/>
    </source>
</evidence>
<organism evidence="25 26">
    <name type="scientific">Pilimelia terevasa</name>
    <dbReference type="NCBI Taxonomy" id="53372"/>
    <lineage>
        <taxon>Bacteria</taxon>
        <taxon>Bacillati</taxon>
        <taxon>Actinomycetota</taxon>
        <taxon>Actinomycetes</taxon>
        <taxon>Micromonosporales</taxon>
        <taxon>Micromonosporaceae</taxon>
        <taxon>Pilimelia</taxon>
    </lineage>
</organism>
<dbReference type="Pfam" id="PF01729">
    <property type="entry name" value="QRPTase_C"/>
    <property type="match status" value="1"/>
</dbReference>
<evidence type="ECO:0000256" key="3">
    <source>
        <dbReference type="ARBA" id="ARBA00004893"/>
    </source>
</evidence>
<sequence>MPDPPYRPPGAPGLNGRMRPSLPVLPVRLAAPAPGWSETTDVVVVGSGIAGLTAALHLREAGLHVTVVTKVNIDDGSTRWAQGGIAAVLDPRDTPAAHAADTLVAGVGLCDPAAVRVLVEEGPERVRELMRWGARFDRHPDGSLMLTREGGHHADRIVHAGGDATGAEIQWALHEAVRRDPWIRLVEHALVLDLLRADDGRACGITLHVLGEGTEDGVGAVLARAVVLATGGMGQVFAATTNPTVSTGDGVALALRAGAAVADIEFVQFHPTALAVGRGAGDTGAAPEPGAPAAVVAQQALVSEALRGEGAHLVDGAGRRFMVGQHELAELAPRDVVAKGIHRALLAAGTAHVYLDARHLGGAYLRGRFPTIVASCLAAGVDPAHDLIPVTPAAHYASGGVVTDLTGRTSIAGLYACGEVACTGVHGANRLASNSLLEGLVFARRIAQDIARGLPARAEPVPVPADTPAWAVAAEGRGDLQRAMTRGAGVLRSADTLAATARVLAGLAADTAAPRTATWEMANLVTVASLLVDAAAARQETRGCHWREDFPEADDRWRGHLVADLDGTGTHRTRWRPLPPAEPGAEAAAAPPADPAAGAAADRPAEGAAPGGPLRPATAAALAAAGLDPAQVARVVAAALDEDLGVPWRDVTSESTIPADQRDAAEVVARAPGVVAGLAVAAAVFEAVSPEVAVALHAADGAEVARGDILATVTGPTRALLGAERSALNLLCRISGVATHTRRWARALAGTKAQVLDTRKTTPGLRALEKYAVRAGGGTNKRLGLYDVAMVKDNHKLAAGGVGEAYRRVRATFPEVPVQVEVTSVAEAVEAVEAGADFLLVDNLPPERLREVVAAVGDRAELEATGGLVLETARAYAETGVDYLSVGGLTHSSPILDIALDLRPRGV</sequence>
<dbReference type="InterPro" id="IPR037099">
    <property type="entry name" value="Fum_R/Succ_DH_flav-like_C_sf"/>
</dbReference>
<evidence type="ECO:0000256" key="18">
    <source>
        <dbReference type="NCBIfam" id="TIGR00551"/>
    </source>
</evidence>
<keyword evidence="11" id="KW-0328">Glycosyltransferase</keyword>
<comment type="subunit">
    <text evidence="7">Hexamer formed by 3 homodimers.</text>
</comment>
<dbReference type="FunFam" id="3.90.700.10:FF:000002">
    <property type="entry name" value="L-aspartate oxidase"/>
    <property type="match status" value="1"/>
</dbReference>
<dbReference type="SUPFAM" id="SSF46977">
    <property type="entry name" value="Succinate dehydrogenase/fumarate reductase flavoprotein C-terminal domain"/>
    <property type="match status" value="1"/>
</dbReference>
<dbReference type="NCBIfam" id="TIGR00551">
    <property type="entry name" value="nadB"/>
    <property type="match status" value="1"/>
</dbReference>
<dbReference type="GO" id="GO:0005737">
    <property type="term" value="C:cytoplasm"/>
    <property type="evidence" value="ECO:0007669"/>
    <property type="project" value="UniProtKB-SubCell"/>
</dbReference>
<comment type="cofactor">
    <cofactor evidence="1 19">
        <name>FAD</name>
        <dbReference type="ChEBI" id="CHEBI:57692"/>
    </cofactor>
</comment>
<evidence type="ECO:0000256" key="6">
    <source>
        <dbReference type="ARBA" id="ARBA00009400"/>
    </source>
</evidence>
<evidence type="ECO:0000256" key="8">
    <source>
        <dbReference type="ARBA" id="ARBA00021901"/>
    </source>
</evidence>
<dbReference type="EMBL" id="BMQC01000001">
    <property type="protein sequence ID" value="GGK12161.1"/>
    <property type="molecule type" value="Genomic_DNA"/>
</dbReference>
<dbReference type="PANTHER" id="PTHR42716">
    <property type="entry name" value="L-ASPARTATE OXIDASE"/>
    <property type="match status" value="1"/>
</dbReference>
<protein>
    <recommendedName>
        <fullName evidence="8 18">L-aspartate oxidase</fullName>
        <ecNumber evidence="18 19">1.4.3.16</ecNumber>
    </recommendedName>
</protein>
<comment type="pathway">
    <text evidence="3">Cofactor biosynthesis; NAD(+) biosynthesis; nicotinate D-ribonucleotide from quinolinate: step 1/1.</text>
</comment>
<dbReference type="GO" id="GO:0034628">
    <property type="term" value="P:'de novo' NAD+ biosynthetic process from L-aspartate"/>
    <property type="evidence" value="ECO:0007669"/>
    <property type="project" value="TreeGrafter"/>
</dbReference>
<evidence type="ECO:0000256" key="16">
    <source>
        <dbReference type="ARBA" id="ARBA00047445"/>
    </source>
</evidence>
<feature type="region of interest" description="Disordered" evidence="20">
    <location>
        <begin position="567"/>
        <end position="613"/>
    </location>
</feature>
<reference evidence="25" key="2">
    <citation type="submission" date="2020-09" db="EMBL/GenBank/DDBJ databases">
        <authorList>
            <person name="Sun Q."/>
            <person name="Ohkuma M."/>
        </authorList>
    </citation>
    <scope>NUCLEOTIDE SEQUENCE</scope>
    <source>
        <strain evidence="25">JCM 3091</strain>
    </source>
</reference>
<dbReference type="EC" id="1.4.3.16" evidence="18 19"/>
<keyword evidence="13 19" id="KW-0274">FAD</keyword>
<dbReference type="SUPFAM" id="SSF51690">
    <property type="entry name" value="Nicotinate/Quinolinate PRTase C-terminal domain-like"/>
    <property type="match status" value="1"/>
</dbReference>
<dbReference type="Pfam" id="PF00890">
    <property type="entry name" value="FAD_binding_2"/>
    <property type="match status" value="1"/>
</dbReference>
<comment type="catalytic activity">
    <reaction evidence="16">
        <text>nicotinate beta-D-ribonucleotide + CO2 + diphosphate = quinolinate + 5-phospho-alpha-D-ribose 1-diphosphate + 2 H(+)</text>
        <dbReference type="Rhea" id="RHEA:12733"/>
        <dbReference type="ChEBI" id="CHEBI:15378"/>
        <dbReference type="ChEBI" id="CHEBI:16526"/>
        <dbReference type="ChEBI" id="CHEBI:29959"/>
        <dbReference type="ChEBI" id="CHEBI:33019"/>
        <dbReference type="ChEBI" id="CHEBI:57502"/>
        <dbReference type="ChEBI" id="CHEBI:58017"/>
        <dbReference type="EC" id="2.4.2.19"/>
    </reaction>
</comment>
<dbReference type="CDD" id="cd01572">
    <property type="entry name" value="QPRTase"/>
    <property type="match status" value="1"/>
</dbReference>
<evidence type="ECO:0000256" key="9">
    <source>
        <dbReference type="ARBA" id="ARBA00022630"/>
    </source>
</evidence>
<dbReference type="InterPro" id="IPR013785">
    <property type="entry name" value="Aldolase_TIM"/>
</dbReference>
<dbReference type="GO" id="GO:0004514">
    <property type="term" value="F:nicotinate-nucleotide diphosphorylase (carboxylating) activity"/>
    <property type="evidence" value="ECO:0007669"/>
    <property type="project" value="UniProtKB-EC"/>
</dbReference>
<comment type="function">
    <text evidence="15">Catalyzes the oxidation of L-aspartate to iminoaspartate, the first step in the de novo biosynthesis of NAD(+).</text>
</comment>
<comment type="catalytic activity">
    <reaction evidence="17">
        <text>L-aspartate + O2 = iminosuccinate + H2O2</text>
        <dbReference type="Rhea" id="RHEA:25876"/>
        <dbReference type="ChEBI" id="CHEBI:15379"/>
        <dbReference type="ChEBI" id="CHEBI:16240"/>
        <dbReference type="ChEBI" id="CHEBI:29991"/>
        <dbReference type="ChEBI" id="CHEBI:77875"/>
        <dbReference type="EC" id="1.4.3.16"/>
    </reaction>
    <physiologicalReaction direction="left-to-right" evidence="17">
        <dbReference type="Rhea" id="RHEA:25877"/>
    </physiologicalReaction>
</comment>
<dbReference type="InterPro" id="IPR005288">
    <property type="entry name" value="NadB"/>
</dbReference>
<evidence type="ECO:0000256" key="11">
    <source>
        <dbReference type="ARBA" id="ARBA00022676"/>
    </source>
</evidence>
<evidence type="ECO:0000256" key="7">
    <source>
        <dbReference type="ARBA" id="ARBA00011218"/>
    </source>
</evidence>
<gene>
    <name evidence="25" type="ORF">GCM10010124_00870</name>
</gene>
<evidence type="ECO:0000256" key="2">
    <source>
        <dbReference type="ARBA" id="ARBA00003237"/>
    </source>
</evidence>
<feature type="domain" description="FAD-dependent oxidoreductase 2 FAD-binding" evidence="21">
    <location>
        <begin position="41"/>
        <end position="436"/>
    </location>
</feature>
<evidence type="ECO:0000259" key="24">
    <source>
        <dbReference type="Pfam" id="PF02910"/>
    </source>
</evidence>
<evidence type="ECO:0000256" key="1">
    <source>
        <dbReference type="ARBA" id="ARBA00001974"/>
    </source>
</evidence>
<evidence type="ECO:0000313" key="25">
    <source>
        <dbReference type="EMBL" id="GGK12161.1"/>
    </source>
</evidence>
<evidence type="ECO:0000256" key="19">
    <source>
        <dbReference type="RuleBase" id="RU362049"/>
    </source>
</evidence>
<dbReference type="InterPro" id="IPR002638">
    <property type="entry name" value="Quinolinate_PRibosylTrfase_C"/>
</dbReference>
<dbReference type="Gene3D" id="1.20.58.100">
    <property type="entry name" value="Fumarate reductase/succinate dehydrogenase flavoprotein-like, C-terminal domain"/>
    <property type="match status" value="1"/>
</dbReference>
<dbReference type="GO" id="GO:0033765">
    <property type="term" value="F:steroid dehydrogenase activity, acting on the CH-CH group of donors"/>
    <property type="evidence" value="ECO:0007669"/>
    <property type="project" value="UniProtKB-ARBA"/>
</dbReference>
<comment type="caution">
    <text evidence="25">The sequence shown here is derived from an EMBL/GenBank/DDBJ whole genome shotgun (WGS) entry which is preliminary data.</text>
</comment>
<dbReference type="PRINTS" id="PR00368">
    <property type="entry name" value="FADPNR"/>
</dbReference>
<comment type="subcellular location">
    <subcellularLocation>
        <location evidence="19">Cytoplasm</location>
    </subcellularLocation>
</comment>
<dbReference type="AlphaFoldDB" id="A0A8J3FH06"/>
<evidence type="ECO:0000256" key="14">
    <source>
        <dbReference type="ARBA" id="ARBA00023002"/>
    </source>
</evidence>
<dbReference type="SUPFAM" id="SSF54675">
    <property type="entry name" value="Nicotinate/Quinolinate PRTase N-terminal domain-like"/>
    <property type="match status" value="1"/>
</dbReference>
<dbReference type="PRINTS" id="PR00411">
    <property type="entry name" value="PNDRDTASEI"/>
</dbReference>
<comment type="similarity">
    <text evidence="6">Belongs to the NadC/ModD family.</text>
</comment>
<dbReference type="Gene3D" id="3.90.1170.20">
    <property type="entry name" value="Quinolinate phosphoribosyl transferase, N-terminal domain"/>
    <property type="match status" value="1"/>
</dbReference>
<dbReference type="Gene3D" id="3.50.50.60">
    <property type="entry name" value="FAD/NAD(P)-binding domain"/>
    <property type="match status" value="1"/>
</dbReference>
<comment type="pathway">
    <text evidence="4 19">Cofactor biosynthesis; NAD(+) biosynthesis; iminoaspartate from L-aspartate (oxidase route): step 1/1.</text>
</comment>
<evidence type="ECO:0000313" key="26">
    <source>
        <dbReference type="Proteomes" id="UP000662200"/>
    </source>
</evidence>
<dbReference type="PANTHER" id="PTHR42716:SF2">
    <property type="entry name" value="L-ASPARTATE OXIDASE, CHLOROPLASTIC"/>
    <property type="match status" value="1"/>
</dbReference>
<dbReference type="UniPathway" id="UPA00253">
    <property type="reaction ID" value="UER00326"/>
</dbReference>
<dbReference type="NCBIfam" id="TIGR00078">
    <property type="entry name" value="nadC"/>
    <property type="match status" value="1"/>
</dbReference>
<dbReference type="InterPro" id="IPR015939">
    <property type="entry name" value="Fum_Rdtase/Succ_DH_flav-like_C"/>
</dbReference>
<feature type="domain" description="Quinolinate phosphoribosyl transferase C-terminal" evidence="22">
    <location>
        <begin position="737"/>
        <end position="901"/>
    </location>
</feature>
<dbReference type="InterPro" id="IPR022412">
    <property type="entry name" value="Quinolinate_PRibosylTrfase_N"/>
</dbReference>
<evidence type="ECO:0000256" key="12">
    <source>
        <dbReference type="ARBA" id="ARBA00022679"/>
    </source>
</evidence>
<dbReference type="Proteomes" id="UP000662200">
    <property type="component" value="Unassembled WGS sequence"/>
</dbReference>
<dbReference type="InterPro" id="IPR036068">
    <property type="entry name" value="Nicotinate_pribotase-like_C"/>
</dbReference>
<evidence type="ECO:0000256" key="17">
    <source>
        <dbReference type="ARBA" id="ARBA00048305"/>
    </source>
</evidence>
<keyword evidence="14 19" id="KW-0560">Oxidoreductase</keyword>
<keyword evidence="26" id="KW-1185">Reference proteome</keyword>
<keyword evidence="12" id="KW-0808">Transferase</keyword>
<dbReference type="Pfam" id="PF02910">
    <property type="entry name" value="Succ_DH_flav_C"/>
    <property type="match status" value="1"/>
</dbReference>
<reference evidence="25" key="1">
    <citation type="journal article" date="2014" name="Int. J. Syst. Evol. Microbiol.">
        <title>Complete genome sequence of Corynebacterium casei LMG S-19264T (=DSM 44701T), isolated from a smear-ripened cheese.</title>
        <authorList>
            <consortium name="US DOE Joint Genome Institute (JGI-PGF)"/>
            <person name="Walter F."/>
            <person name="Albersmeier A."/>
            <person name="Kalinowski J."/>
            <person name="Ruckert C."/>
        </authorList>
    </citation>
    <scope>NUCLEOTIDE SEQUENCE</scope>
    <source>
        <strain evidence="25">JCM 3091</strain>
    </source>
</reference>
<name>A0A8J3FH06_9ACTN</name>
<dbReference type="Gene3D" id="3.90.700.10">
    <property type="entry name" value="Succinate dehydrogenase/fumarate reductase flavoprotein, catalytic domain"/>
    <property type="match status" value="1"/>
</dbReference>